<dbReference type="EMBL" id="CP034433">
    <property type="protein sequence ID" value="AZN37574.1"/>
    <property type="molecule type" value="Genomic_DNA"/>
</dbReference>
<dbReference type="OrthoDB" id="9803456at2"/>
<evidence type="ECO:0000256" key="2">
    <source>
        <dbReference type="ARBA" id="ARBA00022475"/>
    </source>
</evidence>
<keyword evidence="8" id="KW-1185">Reference proteome</keyword>
<dbReference type="GO" id="GO:0005886">
    <property type="term" value="C:plasma membrane"/>
    <property type="evidence" value="ECO:0007669"/>
    <property type="project" value="UniProtKB-SubCell"/>
</dbReference>
<organism evidence="7 8">
    <name type="scientific">Iodobacter ciconiae</name>
    <dbReference type="NCBI Taxonomy" id="2496266"/>
    <lineage>
        <taxon>Bacteria</taxon>
        <taxon>Pseudomonadati</taxon>
        <taxon>Pseudomonadota</taxon>
        <taxon>Betaproteobacteria</taxon>
        <taxon>Neisseriales</taxon>
        <taxon>Chitinibacteraceae</taxon>
        <taxon>Iodobacter</taxon>
    </lineage>
</organism>
<keyword evidence="3" id="KW-0997">Cell inner membrane</keyword>
<evidence type="ECO:0000313" key="7">
    <source>
        <dbReference type="EMBL" id="AZN37574.1"/>
    </source>
</evidence>
<accession>A0A3S8ZVX4</accession>
<evidence type="ECO:0000313" key="8">
    <source>
        <dbReference type="Proteomes" id="UP000282438"/>
    </source>
</evidence>
<evidence type="ECO:0000256" key="6">
    <source>
        <dbReference type="ARBA" id="ARBA00023315"/>
    </source>
</evidence>
<dbReference type="AlphaFoldDB" id="A0A3S8ZVX4"/>
<reference evidence="7 8" key="1">
    <citation type="submission" date="2018-12" db="EMBL/GenBank/DDBJ databases">
        <title>Complete genome sequence of Iodobacter sp. H11R3.</title>
        <authorList>
            <person name="Bae J.-W."/>
        </authorList>
    </citation>
    <scope>NUCLEOTIDE SEQUENCE [LARGE SCALE GENOMIC DNA]</scope>
    <source>
        <strain evidence="7 8">H11R3</strain>
    </source>
</reference>
<evidence type="ECO:0000256" key="4">
    <source>
        <dbReference type="ARBA" id="ARBA00022679"/>
    </source>
</evidence>
<keyword evidence="5" id="KW-0472">Membrane</keyword>
<protein>
    <submittedName>
        <fullName evidence="7">Lipid A biosynthesis acyltransferase</fullName>
    </submittedName>
</protein>
<dbReference type="PIRSF" id="PIRSF026649">
    <property type="entry name" value="MsbB"/>
    <property type="match status" value="1"/>
</dbReference>
<dbReference type="PANTHER" id="PTHR30606">
    <property type="entry name" value="LIPID A BIOSYNTHESIS LAUROYL ACYLTRANSFERASE"/>
    <property type="match status" value="1"/>
</dbReference>
<keyword evidence="6 7" id="KW-0012">Acyltransferase</keyword>
<comment type="subcellular location">
    <subcellularLocation>
        <location evidence="1">Cell inner membrane</location>
    </subcellularLocation>
</comment>
<dbReference type="Pfam" id="PF03279">
    <property type="entry name" value="Lip_A_acyltrans"/>
    <property type="match status" value="1"/>
</dbReference>
<evidence type="ECO:0000256" key="5">
    <source>
        <dbReference type="ARBA" id="ARBA00023136"/>
    </source>
</evidence>
<keyword evidence="4 7" id="KW-0808">Transferase</keyword>
<evidence type="ECO:0000256" key="1">
    <source>
        <dbReference type="ARBA" id="ARBA00004533"/>
    </source>
</evidence>
<dbReference type="PANTHER" id="PTHR30606:SF9">
    <property type="entry name" value="LIPID A BIOSYNTHESIS LAUROYLTRANSFERASE"/>
    <property type="match status" value="1"/>
</dbReference>
<keyword evidence="2" id="KW-1003">Cell membrane</keyword>
<sequence length="287" mass="33487">MVYRFLLLFFWCLSCLPLWLLRRFGAMLGFVLYYAVKSRRHVGLTNLKLCFPEWAAGQHEQILKQHYREFCTCIFFYSKLWFGSRAQVEALVRREGFEHFTAVEDQHLILLAPHFLGMDFGGTRHMVDHLGATMYSSANDNAFDLLLLRGRQRFNHPLLVKRSEGIRGILRAIRQGVCFYYLPDQDLGPRESVFVPFFGIQTATVPGLSRLAGLGKARVVPVITTLTQEGFVCRYYPAWERFPSEDVLADTARMNAFIEERVREHPSQYYWLHRRFKTRPEGEAGLY</sequence>
<dbReference type="KEGG" id="iod:EJO50_14480"/>
<dbReference type="CDD" id="cd07984">
    <property type="entry name" value="LPLAT_LABLAT-like"/>
    <property type="match status" value="1"/>
</dbReference>
<dbReference type="Proteomes" id="UP000282438">
    <property type="component" value="Chromosome"/>
</dbReference>
<proteinExistence type="predicted"/>
<evidence type="ECO:0000256" key="3">
    <source>
        <dbReference type="ARBA" id="ARBA00022519"/>
    </source>
</evidence>
<gene>
    <name evidence="7" type="ORF">EJO50_14480</name>
</gene>
<dbReference type="InterPro" id="IPR004960">
    <property type="entry name" value="LipA_acyltrans"/>
</dbReference>
<dbReference type="GO" id="GO:0009247">
    <property type="term" value="P:glycolipid biosynthetic process"/>
    <property type="evidence" value="ECO:0007669"/>
    <property type="project" value="UniProtKB-ARBA"/>
</dbReference>
<name>A0A3S8ZVX4_9NEIS</name>
<dbReference type="GO" id="GO:0016746">
    <property type="term" value="F:acyltransferase activity"/>
    <property type="evidence" value="ECO:0007669"/>
    <property type="project" value="UniProtKB-KW"/>
</dbReference>